<organism evidence="2 3">
    <name type="scientific">Kytococcus schroeteri</name>
    <dbReference type="NCBI Taxonomy" id="138300"/>
    <lineage>
        <taxon>Bacteria</taxon>
        <taxon>Bacillati</taxon>
        <taxon>Actinomycetota</taxon>
        <taxon>Actinomycetes</taxon>
        <taxon>Micrococcales</taxon>
        <taxon>Kytococcaceae</taxon>
        <taxon>Kytococcus</taxon>
    </lineage>
</organism>
<evidence type="ECO:0000256" key="1">
    <source>
        <dbReference type="SAM" id="Phobius"/>
    </source>
</evidence>
<dbReference type="Proteomes" id="UP000234206">
    <property type="component" value="Unassembled WGS sequence"/>
</dbReference>
<dbReference type="EMBL" id="PKIZ01000011">
    <property type="protein sequence ID" value="PKZ41576.1"/>
    <property type="molecule type" value="Genomic_DNA"/>
</dbReference>
<keyword evidence="1" id="KW-1133">Transmembrane helix</keyword>
<evidence type="ECO:0000313" key="3">
    <source>
        <dbReference type="Proteomes" id="UP000234206"/>
    </source>
</evidence>
<evidence type="ECO:0000313" key="2">
    <source>
        <dbReference type="EMBL" id="PKZ41576.1"/>
    </source>
</evidence>
<reference evidence="2 3" key="1">
    <citation type="submission" date="2017-12" db="EMBL/GenBank/DDBJ databases">
        <title>Phylogenetic diversity of female urinary microbiome.</title>
        <authorList>
            <person name="Thomas-White K."/>
            <person name="Wolfe A.J."/>
        </authorList>
    </citation>
    <scope>NUCLEOTIDE SEQUENCE [LARGE SCALE GENOMIC DNA]</scope>
    <source>
        <strain evidence="2 3">UMB1298</strain>
    </source>
</reference>
<keyword evidence="1" id="KW-0812">Transmembrane</keyword>
<gene>
    <name evidence="2" type="ORF">CYJ76_06750</name>
</gene>
<keyword evidence="1" id="KW-0472">Membrane</keyword>
<accession>A0A2I1PAB4</accession>
<feature type="transmembrane region" description="Helical" evidence="1">
    <location>
        <begin position="23"/>
        <end position="43"/>
    </location>
</feature>
<keyword evidence="3" id="KW-1185">Reference proteome</keyword>
<dbReference type="AlphaFoldDB" id="A0A2I1PAB4"/>
<proteinExistence type="predicted"/>
<protein>
    <submittedName>
        <fullName evidence="2">Uncharacterized protein</fullName>
    </submittedName>
</protein>
<dbReference type="RefSeq" id="WP_101849626.1">
    <property type="nucleotide sequence ID" value="NZ_PKIZ01000011.1"/>
</dbReference>
<sequence length="68" mass="7605">MTGDWLKLMWDLMFHGPVGNNPIADFLSLLALIPFLVVLALWLGEMVVELVLWPFVVAGRAVQLLWAG</sequence>
<name>A0A2I1PAB4_9MICO</name>
<comment type="caution">
    <text evidence="2">The sequence shown here is derived from an EMBL/GenBank/DDBJ whole genome shotgun (WGS) entry which is preliminary data.</text>
</comment>